<organism evidence="8 9">
    <name type="scientific">Desulfoscipio geothermicus DSM 3669</name>
    <dbReference type="NCBI Taxonomy" id="1121426"/>
    <lineage>
        <taxon>Bacteria</taxon>
        <taxon>Bacillati</taxon>
        <taxon>Bacillota</taxon>
        <taxon>Clostridia</taxon>
        <taxon>Eubacteriales</taxon>
        <taxon>Desulfallaceae</taxon>
        <taxon>Desulfoscipio</taxon>
    </lineage>
</organism>
<evidence type="ECO:0000313" key="8">
    <source>
        <dbReference type="EMBL" id="SFR05227.1"/>
    </source>
</evidence>
<dbReference type="PROSITE" id="PS00198">
    <property type="entry name" value="4FE4S_FER_1"/>
    <property type="match status" value="1"/>
</dbReference>
<feature type="domain" description="4Fe-4S ferredoxin-type" evidence="7">
    <location>
        <begin position="73"/>
        <end position="102"/>
    </location>
</feature>
<evidence type="ECO:0000259" key="7">
    <source>
        <dbReference type="PROSITE" id="PS51379"/>
    </source>
</evidence>
<evidence type="ECO:0000256" key="4">
    <source>
        <dbReference type="ARBA" id="ARBA00022982"/>
    </source>
</evidence>
<keyword evidence="5" id="KW-0408">Iron</keyword>
<accession>A0A1I6DIM2</accession>
<proteinExistence type="predicted"/>
<dbReference type="InterPro" id="IPR017900">
    <property type="entry name" value="4Fe4S_Fe_S_CS"/>
</dbReference>
<evidence type="ECO:0000256" key="5">
    <source>
        <dbReference type="ARBA" id="ARBA00023004"/>
    </source>
</evidence>
<dbReference type="InterPro" id="IPR017896">
    <property type="entry name" value="4Fe4S_Fe-S-bd"/>
</dbReference>
<keyword evidence="4" id="KW-0249">Electron transport</keyword>
<dbReference type="Pfam" id="PF13187">
    <property type="entry name" value="Fer4_9"/>
    <property type="match status" value="1"/>
</dbReference>
<evidence type="ECO:0000256" key="6">
    <source>
        <dbReference type="ARBA" id="ARBA00023014"/>
    </source>
</evidence>
<gene>
    <name evidence="8" type="ORF">SAMN05660706_11193</name>
</gene>
<keyword evidence="6" id="KW-0411">Iron-sulfur</keyword>
<dbReference type="Pfam" id="PF12800">
    <property type="entry name" value="Fer4_4"/>
    <property type="match status" value="1"/>
</dbReference>
<name>A0A1I6DIM2_9FIRM</name>
<keyword evidence="2" id="KW-0004">4Fe-4S</keyword>
<dbReference type="Gene3D" id="3.30.70.20">
    <property type="match status" value="2"/>
</dbReference>
<dbReference type="InterPro" id="IPR050294">
    <property type="entry name" value="RnfB_subfamily"/>
</dbReference>
<keyword evidence="1" id="KW-0813">Transport</keyword>
<dbReference type="Proteomes" id="UP000199584">
    <property type="component" value="Unassembled WGS sequence"/>
</dbReference>
<dbReference type="AlphaFoldDB" id="A0A1I6DIM2"/>
<evidence type="ECO:0000313" key="9">
    <source>
        <dbReference type="Proteomes" id="UP000199584"/>
    </source>
</evidence>
<reference evidence="9" key="1">
    <citation type="submission" date="2016-10" db="EMBL/GenBank/DDBJ databases">
        <authorList>
            <person name="Varghese N."/>
            <person name="Submissions S."/>
        </authorList>
    </citation>
    <scope>NUCLEOTIDE SEQUENCE [LARGE SCALE GENOMIC DNA]</scope>
    <source>
        <strain evidence="9">DSM 3669</strain>
    </source>
</reference>
<dbReference type="PROSITE" id="PS51379">
    <property type="entry name" value="4FE4S_FER_2"/>
    <property type="match status" value="3"/>
</dbReference>
<keyword evidence="9" id="KW-1185">Reference proteome</keyword>
<feature type="domain" description="4Fe-4S ferredoxin-type" evidence="7">
    <location>
        <begin position="1"/>
        <end position="30"/>
    </location>
</feature>
<protein>
    <submittedName>
        <fullName evidence="8">Fe-S-cluster-containing dehydrogenase component</fullName>
    </submittedName>
</protein>
<evidence type="ECO:0000256" key="3">
    <source>
        <dbReference type="ARBA" id="ARBA00022723"/>
    </source>
</evidence>
<dbReference type="SUPFAM" id="SSF54862">
    <property type="entry name" value="4Fe-4S ferredoxins"/>
    <property type="match status" value="1"/>
</dbReference>
<sequence length="136" mass="14419">MKLSLDISRCIGCKLCQIACSAEKEGVYQPTAARLQIEKIYTMQGLETKVAICTQCLDCVEVCPTEAIKYENGMLTYSEEECTGCNECADACPQGVIVVKADTVGICDSCGGSPECVNWCPHGALTFGCREGGGVG</sequence>
<dbReference type="PANTHER" id="PTHR42859:SF10">
    <property type="entry name" value="DIMETHYLSULFOXIDE REDUCTASE CHAIN B"/>
    <property type="match status" value="1"/>
</dbReference>
<dbReference type="Pfam" id="PF12798">
    <property type="entry name" value="Fer4_3"/>
    <property type="match status" value="1"/>
</dbReference>
<dbReference type="RefSeq" id="WP_165608238.1">
    <property type="nucleotide sequence ID" value="NZ_FOYM01000011.1"/>
</dbReference>
<feature type="domain" description="4Fe-4S ferredoxin-type" evidence="7">
    <location>
        <begin position="44"/>
        <end position="72"/>
    </location>
</feature>
<dbReference type="EMBL" id="FOYM01000011">
    <property type="protein sequence ID" value="SFR05227.1"/>
    <property type="molecule type" value="Genomic_DNA"/>
</dbReference>
<dbReference type="GO" id="GO:0046872">
    <property type="term" value="F:metal ion binding"/>
    <property type="evidence" value="ECO:0007669"/>
    <property type="project" value="UniProtKB-KW"/>
</dbReference>
<keyword evidence="3" id="KW-0479">Metal-binding</keyword>
<dbReference type="PANTHER" id="PTHR42859">
    <property type="entry name" value="OXIDOREDUCTASE"/>
    <property type="match status" value="1"/>
</dbReference>
<dbReference type="STRING" id="39060.SAMN05660706_11193"/>
<evidence type="ECO:0000256" key="1">
    <source>
        <dbReference type="ARBA" id="ARBA00022448"/>
    </source>
</evidence>
<dbReference type="GO" id="GO:0051539">
    <property type="term" value="F:4 iron, 4 sulfur cluster binding"/>
    <property type="evidence" value="ECO:0007669"/>
    <property type="project" value="UniProtKB-KW"/>
</dbReference>
<evidence type="ECO:0000256" key="2">
    <source>
        <dbReference type="ARBA" id="ARBA00022485"/>
    </source>
</evidence>